<comment type="caution">
    <text evidence="3">The sequence shown here is derived from an EMBL/GenBank/DDBJ whole genome shotgun (WGS) entry which is preliminary data.</text>
</comment>
<evidence type="ECO:0000256" key="1">
    <source>
        <dbReference type="SAM" id="Phobius"/>
    </source>
</evidence>
<keyword evidence="1" id="KW-1133">Transmembrane helix</keyword>
<dbReference type="InterPro" id="IPR019402">
    <property type="entry name" value="CWH43_N"/>
</dbReference>
<evidence type="ECO:0000259" key="2">
    <source>
        <dbReference type="Pfam" id="PF10277"/>
    </source>
</evidence>
<dbReference type="Proteomes" id="UP001470230">
    <property type="component" value="Unassembled WGS sequence"/>
</dbReference>
<feature type="transmembrane region" description="Helical" evidence="1">
    <location>
        <begin position="136"/>
        <end position="159"/>
    </location>
</feature>
<accession>A0ABR2JLJ4</accession>
<organism evidence="3 4">
    <name type="scientific">Tritrichomonas musculus</name>
    <dbReference type="NCBI Taxonomy" id="1915356"/>
    <lineage>
        <taxon>Eukaryota</taxon>
        <taxon>Metamonada</taxon>
        <taxon>Parabasalia</taxon>
        <taxon>Tritrichomonadida</taxon>
        <taxon>Tritrichomonadidae</taxon>
        <taxon>Tritrichomonas</taxon>
    </lineage>
</organism>
<keyword evidence="1" id="KW-0812">Transmembrane</keyword>
<feature type="transmembrane region" description="Helical" evidence="1">
    <location>
        <begin position="57"/>
        <end position="77"/>
    </location>
</feature>
<dbReference type="Pfam" id="PF10277">
    <property type="entry name" value="Frag1"/>
    <property type="match status" value="1"/>
</dbReference>
<feature type="transmembrane region" description="Helical" evidence="1">
    <location>
        <begin position="109"/>
        <end position="130"/>
    </location>
</feature>
<gene>
    <name evidence="3" type="ORF">M9Y10_005374</name>
</gene>
<proteinExistence type="predicted"/>
<feature type="transmembrane region" description="Helical" evidence="1">
    <location>
        <begin position="16"/>
        <end position="37"/>
    </location>
</feature>
<feature type="transmembrane region" description="Helical" evidence="1">
    <location>
        <begin position="180"/>
        <end position="199"/>
    </location>
</feature>
<evidence type="ECO:0000313" key="4">
    <source>
        <dbReference type="Proteomes" id="UP001470230"/>
    </source>
</evidence>
<feature type="domain" description="CWH43-like N-terminal" evidence="2">
    <location>
        <begin position="25"/>
        <end position="196"/>
    </location>
</feature>
<evidence type="ECO:0000313" key="3">
    <source>
        <dbReference type="EMBL" id="KAK8878594.1"/>
    </source>
</evidence>
<dbReference type="EMBL" id="JAPFFF010000011">
    <property type="protein sequence ID" value="KAK8878594.1"/>
    <property type="molecule type" value="Genomic_DNA"/>
</dbReference>
<sequence length="251" mass="29509">MESNQLSKHQIYQNHVFYYFTSFIPIIFIYTAVIVFYNKNKYIPYFEEIGFNLPEKRLIEVGFNICAWIMLVTFLITDGGIQIRNKKYMSNLKVDKNSENNFQFKTGRLLTGIFAALSFFSCVAYGSILISNSYKYHYIFCGAFLVSTSLYFSLVNIMFVIVKMNKRKELNKNDKSDIVLIDWIHALIGPIFFVISYLLKNHFISIIDDNISSRISKSLQYIGITLLFLNFVRILFRMPVINMYLVYKKNE</sequence>
<feature type="transmembrane region" description="Helical" evidence="1">
    <location>
        <begin position="219"/>
        <end position="236"/>
    </location>
</feature>
<keyword evidence="4" id="KW-1185">Reference proteome</keyword>
<name>A0ABR2JLJ4_9EUKA</name>
<protein>
    <recommendedName>
        <fullName evidence="2">CWH43-like N-terminal domain-containing protein</fullName>
    </recommendedName>
</protein>
<keyword evidence="1" id="KW-0472">Membrane</keyword>
<reference evidence="3 4" key="1">
    <citation type="submission" date="2024-04" db="EMBL/GenBank/DDBJ databases">
        <title>Tritrichomonas musculus Genome.</title>
        <authorList>
            <person name="Alves-Ferreira E."/>
            <person name="Grigg M."/>
            <person name="Lorenzi H."/>
            <person name="Galac M."/>
        </authorList>
    </citation>
    <scope>NUCLEOTIDE SEQUENCE [LARGE SCALE GENOMIC DNA]</scope>
    <source>
        <strain evidence="3 4">EAF2021</strain>
    </source>
</reference>